<name>A0A927CNC9_9BACL</name>
<dbReference type="EMBL" id="JACXIY010000027">
    <property type="protein sequence ID" value="MBD2871184.1"/>
    <property type="molecule type" value="Genomic_DNA"/>
</dbReference>
<sequence length="157" mass="18261">MSYHFNRIWLSTKFGEIQRRTLNVLEQLDDEQVNWRPNEASHSIAALIKHMEGNMNERVINGILGGKTVRDREQELRPSHTTKYELHSIVNDKLQLVIDTVNRISDAELEATQTVRNKERTNLDMLHQCAAHYSEHMGQIFYVAKQLLGDRYVSTSI</sequence>
<comment type="caution">
    <text evidence="1">The sequence shown here is derived from an EMBL/GenBank/DDBJ whole genome shotgun (WGS) entry which is preliminary data.</text>
</comment>
<proteinExistence type="predicted"/>
<dbReference type="InterPro" id="IPR034660">
    <property type="entry name" value="DinB/YfiT-like"/>
</dbReference>
<evidence type="ECO:0000313" key="1">
    <source>
        <dbReference type="EMBL" id="MBD2871184.1"/>
    </source>
</evidence>
<accession>A0A927CNC9</accession>
<organism evidence="1 2">
    <name type="scientific">Paenibacillus arenilitoris</name>
    <dbReference type="NCBI Taxonomy" id="2772299"/>
    <lineage>
        <taxon>Bacteria</taxon>
        <taxon>Bacillati</taxon>
        <taxon>Bacillota</taxon>
        <taxon>Bacilli</taxon>
        <taxon>Bacillales</taxon>
        <taxon>Paenibacillaceae</taxon>
        <taxon>Paenibacillus</taxon>
    </lineage>
</organism>
<dbReference type="Proteomes" id="UP000632125">
    <property type="component" value="Unassembled WGS sequence"/>
</dbReference>
<dbReference type="AlphaFoldDB" id="A0A927CNC9"/>
<dbReference type="SUPFAM" id="SSF109854">
    <property type="entry name" value="DinB/YfiT-like putative metalloenzymes"/>
    <property type="match status" value="1"/>
</dbReference>
<gene>
    <name evidence="1" type="ORF">IDH41_21595</name>
</gene>
<dbReference type="Pfam" id="PF07609">
    <property type="entry name" value="DUF1572"/>
    <property type="match status" value="1"/>
</dbReference>
<dbReference type="InterPro" id="IPR011466">
    <property type="entry name" value="DUF1572"/>
</dbReference>
<dbReference type="Gene3D" id="1.20.120.450">
    <property type="entry name" value="dinb family like domain"/>
    <property type="match status" value="1"/>
</dbReference>
<evidence type="ECO:0000313" key="2">
    <source>
        <dbReference type="Proteomes" id="UP000632125"/>
    </source>
</evidence>
<dbReference type="RefSeq" id="WP_190864732.1">
    <property type="nucleotide sequence ID" value="NZ_JACXIY010000027.1"/>
</dbReference>
<keyword evidence="2" id="KW-1185">Reference proteome</keyword>
<reference evidence="1" key="1">
    <citation type="submission" date="2020-09" db="EMBL/GenBank/DDBJ databases">
        <title>A novel bacterium of genus Paenibacillus, isolated from South China Sea.</title>
        <authorList>
            <person name="Huang H."/>
            <person name="Mo K."/>
            <person name="Hu Y."/>
        </authorList>
    </citation>
    <scope>NUCLEOTIDE SEQUENCE</scope>
    <source>
        <strain evidence="1">IB182493</strain>
    </source>
</reference>
<protein>
    <submittedName>
        <fullName evidence="1">DUF1572 family protein</fullName>
    </submittedName>
</protein>